<feature type="region of interest" description="Disordered" evidence="1">
    <location>
        <begin position="288"/>
        <end position="310"/>
    </location>
</feature>
<organism evidence="3 4">
    <name type="scientific">Phytophthora palmivora</name>
    <dbReference type="NCBI Taxonomy" id="4796"/>
    <lineage>
        <taxon>Eukaryota</taxon>
        <taxon>Sar</taxon>
        <taxon>Stramenopiles</taxon>
        <taxon>Oomycota</taxon>
        <taxon>Peronosporomycetes</taxon>
        <taxon>Peronosporales</taxon>
        <taxon>Peronosporaceae</taxon>
        <taxon>Phytophthora</taxon>
    </lineage>
</organism>
<proteinExistence type="predicted"/>
<evidence type="ECO:0000313" key="4">
    <source>
        <dbReference type="Proteomes" id="UP000237271"/>
    </source>
</evidence>
<dbReference type="AlphaFoldDB" id="A0A2P4XUE7"/>
<feature type="domain" description="Retrotransposon gag" evidence="2">
    <location>
        <begin position="111"/>
        <end position="183"/>
    </location>
</feature>
<dbReference type="InterPro" id="IPR005162">
    <property type="entry name" value="Retrotrans_gag_dom"/>
</dbReference>
<evidence type="ECO:0000313" key="3">
    <source>
        <dbReference type="EMBL" id="POM69152.1"/>
    </source>
</evidence>
<evidence type="ECO:0000259" key="2">
    <source>
        <dbReference type="Pfam" id="PF03732"/>
    </source>
</evidence>
<protein>
    <recommendedName>
        <fullName evidence="2">Retrotransposon gag domain-containing protein</fullName>
    </recommendedName>
</protein>
<name>A0A2P4XUE7_9STRA</name>
<feature type="compositionally biased region" description="Acidic residues" evidence="1">
    <location>
        <begin position="336"/>
        <end position="348"/>
    </location>
</feature>
<gene>
    <name evidence="3" type="ORF">PHPALM_14592</name>
</gene>
<feature type="region of interest" description="Disordered" evidence="1">
    <location>
        <begin position="1"/>
        <end position="57"/>
    </location>
</feature>
<feature type="compositionally biased region" description="Acidic residues" evidence="1">
    <location>
        <begin position="37"/>
        <end position="50"/>
    </location>
</feature>
<feature type="region of interest" description="Disordered" evidence="1">
    <location>
        <begin position="327"/>
        <end position="386"/>
    </location>
</feature>
<dbReference type="PANTHER" id="PTHR33223">
    <property type="entry name" value="CCHC-TYPE DOMAIN-CONTAINING PROTEIN"/>
    <property type="match status" value="1"/>
</dbReference>
<evidence type="ECO:0000256" key="1">
    <source>
        <dbReference type="SAM" id="MobiDB-lite"/>
    </source>
</evidence>
<dbReference type="Pfam" id="PF03732">
    <property type="entry name" value="Retrotrans_gag"/>
    <property type="match status" value="1"/>
</dbReference>
<comment type="caution">
    <text evidence="3">The sequence shown here is derived from an EMBL/GenBank/DDBJ whole genome shotgun (WGS) entry which is preliminary data.</text>
</comment>
<accession>A0A2P4XUE7</accession>
<feature type="compositionally biased region" description="Basic and acidic residues" evidence="1">
    <location>
        <begin position="377"/>
        <end position="386"/>
    </location>
</feature>
<dbReference type="EMBL" id="NCKW01007929">
    <property type="protein sequence ID" value="POM69152.1"/>
    <property type="molecule type" value="Genomic_DNA"/>
</dbReference>
<keyword evidence="4" id="KW-1185">Reference proteome</keyword>
<dbReference type="PANTHER" id="PTHR33223:SF6">
    <property type="entry name" value="CCHC-TYPE DOMAIN-CONTAINING PROTEIN"/>
    <property type="match status" value="1"/>
</dbReference>
<dbReference type="Proteomes" id="UP000237271">
    <property type="component" value="Unassembled WGS sequence"/>
</dbReference>
<sequence>MKTPETKKGELFRATAGTPYFEDSHMLSPKRNKWESEEGNSAESEDDSDDDHGYRPSRDETVKYQIYHLSNDRAQFDGRRYRSDDSLQWLKRFIYEMKGTRMPQDSWCEPFSLRLGRTAKSWYRQLPRKTQTRWNLLSEAFLDYYCSQFDQSTRTRYYSDKRKDKETICDFLTRLNGYARTAKLQYERGGADAADHVEHFFLNCSGDDIMYMLYPLQLNDILRVEQIINEKILGEKRKKQRDRLEEAEMNCADMIDETTNAERINAMPAETTSERSAEMNEEVIDAEKRAGIDGYIPQTMSSKNVTDRRDTLRGQLSRDAELYDSEAIGGYSTYGQDEDAEAEDDGDYVDTGLTSDRGDSARTPRNSARSFRGPTEGQDRRDTSRERQQYGPCAACGGMGHSAHFCRRRCKFCKLVHEVGQCELFRRYEKLASFVKNDVDKSKVPEELQDLYTPTEPVVEANFVFAFVGGAGWPEGSVGTD</sequence>
<reference evidence="3 4" key="1">
    <citation type="journal article" date="2017" name="Genome Biol. Evol.">
        <title>Phytophthora megakarya and P. palmivora, closely related causal agents of cacao black pod rot, underwent increases in genome sizes and gene numbers by different mechanisms.</title>
        <authorList>
            <person name="Ali S.S."/>
            <person name="Shao J."/>
            <person name="Lary D.J."/>
            <person name="Kronmiller B."/>
            <person name="Shen D."/>
            <person name="Strem M.D."/>
            <person name="Amoako-Attah I."/>
            <person name="Akrofi A.Y."/>
            <person name="Begoude B.A."/>
            <person name="Ten Hoopen G.M."/>
            <person name="Coulibaly K."/>
            <person name="Kebe B.I."/>
            <person name="Melnick R.L."/>
            <person name="Guiltinan M.J."/>
            <person name="Tyler B.M."/>
            <person name="Meinhardt L.W."/>
            <person name="Bailey B.A."/>
        </authorList>
    </citation>
    <scope>NUCLEOTIDE SEQUENCE [LARGE SCALE GENOMIC DNA]</scope>
    <source>
        <strain evidence="4">sbr112.9</strain>
    </source>
</reference>
<dbReference type="OrthoDB" id="142657at2759"/>
<feature type="compositionally biased region" description="Basic and acidic residues" evidence="1">
    <location>
        <begin position="1"/>
        <end position="11"/>
    </location>
</feature>